<evidence type="ECO:0000256" key="9">
    <source>
        <dbReference type="ARBA" id="ARBA00023098"/>
    </source>
</evidence>
<keyword evidence="12" id="KW-0753">Steroid metabolism</keyword>
<keyword evidence="4 13" id="KW-0812">Transmembrane</keyword>
<organism evidence="14 15">
    <name type="scientific">Cronartium quercuum f. sp. fusiforme G11</name>
    <dbReference type="NCBI Taxonomy" id="708437"/>
    <lineage>
        <taxon>Eukaryota</taxon>
        <taxon>Fungi</taxon>
        <taxon>Dikarya</taxon>
        <taxon>Basidiomycota</taxon>
        <taxon>Pucciniomycotina</taxon>
        <taxon>Pucciniomycetes</taxon>
        <taxon>Pucciniales</taxon>
        <taxon>Coleosporiaceae</taxon>
        <taxon>Cronartium</taxon>
    </lineage>
</organism>
<dbReference type="GO" id="GO:0030674">
    <property type="term" value="F:protein-macromolecule adaptor activity"/>
    <property type="evidence" value="ECO:0007669"/>
    <property type="project" value="TreeGrafter"/>
</dbReference>
<dbReference type="AlphaFoldDB" id="A0A9P6T7L6"/>
<dbReference type="Pfam" id="PF03694">
    <property type="entry name" value="Erg28"/>
    <property type="match status" value="1"/>
</dbReference>
<evidence type="ECO:0000256" key="6">
    <source>
        <dbReference type="ARBA" id="ARBA00022955"/>
    </source>
</evidence>
<keyword evidence="3" id="KW-0444">Lipid biosynthesis</keyword>
<dbReference type="GO" id="GO:0016126">
    <property type="term" value="P:sterol biosynthetic process"/>
    <property type="evidence" value="ECO:0007669"/>
    <property type="project" value="UniProtKB-KW"/>
</dbReference>
<evidence type="ECO:0000256" key="11">
    <source>
        <dbReference type="ARBA" id="ARBA00023166"/>
    </source>
</evidence>
<feature type="transmembrane region" description="Helical" evidence="13">
    <location>
        <begin position="114"/>
        <end position="133"/>
    </location>
</feature>
<comment type="subcellular location">
    <subcellularLocation>
        <location evidence="1">Endoplasmic reticulum membrane</location>
        <topology evidence="1">Multi-pass membrane protein</topology>
    </subcellularLocation>
</comment>
<evidence type="ECO:0000256" key="1">
    <source>
        <dbReference type="ARBA" id="ARBA00004477"/>
    </source>
</evidence>
<accession>A0A9P6T7L6</accession>
<keyword evidence="6" id="KW-0752">Steroid biosynthesis</keyword>
<evidence type="ECO:0008006" key="16">
    <source>
        <dbReference type="Google" id="ProtNLM"/>
    </source>
</evidence>
<keyword evidence="15" id="KW-1185">Reference proteome</keyword>
<keyword evidence="5" id="KW-0256">Endoplasmic reticulum</keyword>
<dbReference type="InterPro" id="IPR005352">
    <property type="entry name" value="Erg28"/>
</dbReference>
<evidence type="ECO:0000256" key="10">
    <source>
        <dbReference type="ARBA" id="ARBA00023136"/>
    </source>
</evidence>
<evidence type="ECO:0000313" key="15">
    <source>
        <dbReference type="Proteomes" id="UP000886653"/>
    </source>
</evidence>
<evidence type="ECO:0000256" key="7">
    <source>
        <dbReference type="ARBA" id="ARBA00022989"/>
    </source>
</evidence>
<dbReference type="Proteomes" id="UP000886653">
    <property type="component" value="Unassembled WGS sequence"/>
</dbReference>
<evidence type="ECO:0000256" key="5">
    <source>
        <dbReference type="ARBA" id="ARBA00022824"/>
    </source>
</evidence>
<keyword evidence="8" id="KW-0756">Sterol biosynthesis</keyword>
<dbReference type="PANTHER" id="PTHR15451:SF19">
    <property type="entry name" value="ERGOSTEROL BIOSYNTHETIC PROTEIN 28 HOMOLOG"/>
    <property type="match status" value="1"/>
</dbReference>
<keyword evidence="7 13" id="KW-1133">Transmembrane helix</keyword>
<dbReference type="PANTHER" id="PTHR15451">
    <property type="entry name" value="ERGOSTEROL BIOSYNTHETIC PROTEIN 28-RELATED"/>
    <property type="match status" value="1"/>
</dbReference>
<dbReference type="EMBL" id="MU167361">
    <property type="protein sequence ID" value="KAG0142071.1"/>
    <property type="molecule type" value="Genomic_DNA"/>
</dbReference>
<evidence type="ECO:0000256" key="8">
    <source>
        <dbReference type="ARBA" id="ARBA00023011"/>
    </source>
</evidence>
<evidence type="ECO:0000256" key="13">
    <source>
        <dbReference type="SAM" id="Phobius"/>
    </source>
</evidence>
<feature type="transmembrane region" description="Helical" evidence="13">
    <location>
        <begin position="86"/>
        <end position="107"/>
    </location>
</feature>
<evidence type="ECO:0000256" key="12">
    <source>
        <dbReference type="ARBA" id="ARBA00023221"/>
    </source>
</evidence>
<keyword evidence="11" id="KW-1207">Sterol metabolism</keyword>
<dbReference type="OrthoDB" id="6485510at2759"/>
<feature type="transmembrane region" description="Helical" evidence="13">
    <location>
        <begin position="23"/>
        <end position="44"/>
    </location>
</feature>
<name>A0A9P6T7L6_9BASI</name>
<protein>
    <recommendedName>
        <fullName evidence="16">Ergosterol biosynthetic protein 28</fullName>
    </recommendedName>
</protein>
<keyword evidence="10 13" id="KW-0472">Membrane</keyword>
<proteinExistence type="inferred from homology"/>
<evidence type="ECO:0000256" key="3">
    <source>
        <dbReference type="ARBA" id="ARBA00022516"/>
    </source>
</evidence>
<comment type="caution">
    <text evidence="14">The sequence shown here is derived from an EMBL/GenBank/DDBJ whole genome shotgun (WGS) entry which is preliminary data.</text>
</comment>
<comment type="similarity">
    <text evidence="2">Belongs to the ERG28 family.</text>
</comment>
<evidence type="ECO:0000256" key="2">
    <source>
        <dbReference type="ARBA" id="ARBA00005377"/>
    </source>
</evidence>
<keyword evidence="9" id="KW-0443">Lipid metabolism</keyword>
<evidence type="ECO:0000256" key="4">
    <source>
        <dbReference type="ARBA" id="ARBA00022692"/>
    </source>
</evidence>
<evidence type="ECO:0000313" key="14">
    <source>
        <dbReference type="EMBL" id="KAG0142071.1"/>
    </source>
</evidence>
<dbReference type="GO" id="GO:0005789">
    <property type="term" value="C:endoplasmic reticulum membrane"/>
    <property type="evidence" value="ECO:0007669"/>
    <property type="project" value="UniProtKB-SubCell"/>
</dbReference>
<gene>
    <name evidence="14" type="ORF">CROQUDRAFT_663015</name>
</gene>
<sequence>MSPKFAIPILSGLPEHDGLLPKWMAFIAVVSVFNTIQNFLTLSLTRRIYSGQPQLVNALQSRTFGIWTLTSGLIRLYTAYNIHNQALYQLAICSYTIALVHFISELLIFKSSRLGSGLISPLMVASTSLVWMFRQYDFYVG</sequence>
<feature type="transmembrane region" description="Helical" evidence="13">
    <location>
        <begin position="64"/>
        <end position="80"/>
    </location>
</feature>
<reference evidence="14" key="1">
    <citation type="submission" date="2013-11" db="EMBL/GenBank/DDBJ databases">
        <title>Genome sequence of the fusiform rust pathogen reveals effectors for host alternation and coevolution with pine.</title>
        <authorList>
            <consortium name="DOE Joint Genome Institute"/>
            <person name="Smith K."/>
            <person name="Pendleton A."/>
            <person name="Kubisiak T."/>
            <person name="Anderson C."/>
            <person name="Salamov A."/>
            <person name="Aerts A."/>
            <person name="Riley R."/>
            <person name="Clum A."/>
            <person name="Lindquist E."/>
            <person name="Ence D."/>
            <person name="Campbell M."/>
            <person name="Kronenberg Z."/>
            <person name="Feau N."/>
            <person name="Dhillon B."/>
            <person name="Hamelin R."/>
            <person name="Burleigh J."/>
            <person name="Smith J."/>
            <person name="Yandell M."/>
            <person name="Nelson C."/>
            <person name="Grigoriev I."/>
            <person name="Davis J."/>
        </authorList>
    </citation>
    <scope>NUCLEOTIDE SEQUENCE</scope>
    <source>
        <strain evidence="14">G11</strain>
    </source>
</reference>